<evidence type="ECO:0000256" key="5">
    <source>
        <dbReference type="ARBA" id="ARBA00023315"/>
    </source>
</evidence>
<keyword evidence="5 7" id="KW-0012">Acyltransferase</keyword>
<name>A0A6V7R247_9STAP</name>
<comment type="function">
    <text evidence="7">Transfers an acetyl group from acetyl-CoA to L-homoserine, forming acetyl-L-homoserine.</text>
</comment>
<feature type="binding site" evidence="7">
    <location>
        <position position="168"/>
    </location>
    <ligand>
        <name>substrate</name>
    </ligand>
</feature>
<sequence length="311" mass="36605">MGVEAMPIKIIEDLPVRKQLQQEQVYTIESSRAISQDIRPLKILILNLMPLKETTELQLLRLLGNSPLQIDVDFLHMSTHKSKNTATSYLQKFYKTIDEVKDDYFDGLIVTGAPVEKLDFDQVGYIKELRSVTDWAQSHIYSRFYICWGAQFALDYYYNVEKIRLDEKLFGVFPYQNKEASHPYIRGFDDVYHVPQSRHTRVDYEKIKTIDQLKVLTCHPDFGPDIITSQDQRDLYIFGHLEYDRDTLKKEYDRDASSGQEVQLPINYYPGDNPEKTPLFQWKSHGHLLFNNWLNETYQNTLYDLSKLPEL</sequence>
<feature type="active site" description="Proton acceptor" evidence="7">
    <location>
        <position position="240"/>
    </location>
</feature>
<accession>A0A6V7R247</accession>
<comment type="caution">
    <text evidence="9">The sequence shown here is derived from an EMBL/GenBank/DDBJ whole genome shotgun (WGS) entry which is preliminary data.</text>
</comment>
<dbReference type="GO" id="GO:0004414">
    <property type="term" value="F:homoserine O-acetyltransferase activity"/>
    <property type="evidence" value="ECO:0007669"/>
    <property type="project" value="UniProtKB-EC"/>
</dbReference>
<feature type="site" description="Important for substrate specificity" evidence="7">
    <location>
        <position position="197"/>
    </location>
</feature>
<feature type="binding site" evidence="7">
    <location>
        <position position="254"/>
    </location>
    <ligand>
        <name>substrate</name>
    </ligand>
</feature>
<evidence type="ECO:0000256" key="3">
    <source>
        <dbReference type="ARBA" id="ARBA00022679"/>
    </source>
</evidence>
<comment type="pathway">
    <text evidence="7">Amino-acid biosynthesis; L-methionine biosynthesis via de novo pathway; O-acetyl-L-homoserine from L-homoserine: step 1/1.</text>
</comment>
<keyword evidence="2 7" id="KW-0028">Amino-acid biosynthesis</keyword>
<proteinExistence type="inferred from homology"/>
<evidence type="ECO:0000313" key="9">
    <source>
        <dbReference type="EMBL" id="CAD2071053.1"/>
    </source>
</evidence>
<dbReference type="GO" id="GO:0005737">
    <property type="term" value="C:cytoplasm"/>
    <property type="evidence" value="ECO:0007669"/>
    <property type="project" value="UniProtKB-SubCell"/>
</dbReference>
<reference evidence="9 10" key="1">
    <citation type="submission" date="2020-07" db="EMBL/GenBank/DDBJ databases">
        <authorList>
            <person name="Criscuolo A."/>
        </authorList>
    </citation>
    <scope>NUCLEOTIDE SEQUENCE [LARGE SCALE GENOMIC DNA]</scope>
    <source>
        <strain evidence="9">CIP111649</strain>
    </source>
</reference>
<gene>
    <name evidence="9" type="primary">metA</name>
    <name evidence="7" type="synonym">metAA</name>
    <name evidence="9" type="ORF">JEODO184_00115</name>
</gene>
<dbReference type="AlphaFoldDB" id="A0A6V7R247"/>
<feature type="binding site" evidence="7">
    <location>
        <position position="197"/>
    </location>
    <ligand>
        <name>substrate</name>
    </ligand>
</feature>
<dbReference type="GO" id="GO:0008899">
    <property type="term" value="F:homoserine O-succinyltransferase activity"/>
    <property type="evidence" value="ECO:0007669"/>
    <property type="project" value="UniProtKB-UniRule"/>
</dbReference>
<keyword evidence="3 7" id="KW-0808">Transferase</keyword>
<evidence type="ECO:0000256" key="7">
    <source>
        <dbReference type="HAMAP-Rule" id="MF_00295"/>
    </source>
</evidence>
<feature type="active site" evidence="7">
    <location>
        <position position="242"/>
    </location>
</feature>
<evidence type="ECO:0000256" key="4">
    <source>
        <dbReference type="ARBA" id="ARBA00023167"/>
    </source>
</evidence>
<keyword evidence="10" id="KW-1185">Reference proteome</keyword>
<dbReference type="InterPro" id="IPR029062">
    <property type="entry name" value="Class_I_gatase-like"/>
</dbReference>
<comment type="subcellular location">
    <subcellularLocation>
        <location evidence="7">Cytoplasm</location>
    </subcellularLocation>
</comment>
<comment type="caution">
    <text evidence="7">Lacks conserved residue(s) required for the propagation of feature annotation.</text>
</comment>
<dbReference type="GO" id="GO:0019281">
    <property type="term" value="P:L-methionine biosynthetic process from homoserine via O-succinyl-L-homoserine and cystathionine"/>
    <property type="evidence" value="ECO:0007669"/>
    <property type="project" value="InterPro"/>
</dbReference>
<dbReference type="Gene3D" id="3.40.50.880">
    <property type="match status" value="1"/>
</dbReference>
<comment type="similarity">
    <text evidence="7">Belongs to the MetA family.</text>
</comment>
<feature type="site" description="Important for acyl-CoA specificity" evidence="7">
    <location>
        <position position="116"/>
    </location>
</feature>
<dbReference type="NCBIfam" id="TIGR01001">
    <property type="entry name" value="metA"/>
    <property type="match status" value="1"/>
</dbReference>
<dbReference type="Pfam" id="PF04204">
    <property type="entry name" value="HTS"/>
    <property type="match status" value="1"/>
</dbReference>
<dbReference type="PANTHER" id="PTHR20919">
    <property type="entry name" value="HOMOSERINE O-SUCCINYLTRANSFERASE"/>
    <property type="match status" value="1"/>
</dbReference>
<evidence type="ECO:0000256" key="1">
    <source>
        <dbReference type="ARBA" id="ARBA00022490"/>
    </source>
</evidence>
<organism evidence="9 10">
    <name type="scientific">Jeotgalicoccus meleagridis</name>
    <dbReference type="NCBI Taxonomy" id="2759181"/>
    <lineage>
        <taxon>Bacteria</taxon>
        <taxon>Bacillati</taxon>
        <taxon>Bacillota</taxon>
        <taxon>Bacilli</taxon>
        <taxon>Bacillales</taxon>
        <taxon>Staphylococcaceae</taxon>
        <taxon>Jeotgalicoccus</taxon>
    </lineage>
</organism>
<dbReference type="EC" id="2.3.1.31" evidence="7"/>
<dbReference type="PIRSF" id="PIRSF000450">
    <property type="entry name" value="H_ser_succinyltr"/>
    <property type="match status" value="1"/>
</dbReference>
<keyword evidence="1 7" id="KW-0963">Cytoplasm</keyword>
<protein>
    <recommendedName>
        <fullName evidence="7">Homoserine O-acetyltransferase</fullName>
        <shortName evidence="7">HAT</shortName>
        <ecNumber evidence="7">2.3.1.31</ecNumber>
    </recommendedName>
    <alternativeName>
        <fullName evidence="7">Homoserine transacetylase</fullName>
        <shortName evidence="7">HTA</shortName>
    </alternativeName>
</protein>
<keyword evidence="4 7" id="KW-0486">Methionine biosynthesis</keyword>
<evidence type="ECO:0000256" key="8">
    <source>
        <dbReference type="PIRSR" id="PIRSR000450-1"/>
    </source>
</evidence>
<evidence type="ECO:0000313" key="10">
    <source>
        <dbReference type="Proteomes" id="UP000589351"/>
    </source>
</evidence>
<dbReference type="SUPFAM" id="SSF52317">
    <property type="entry name" value="Class I glutamine amidotransferase-like"/>
    <property type="match status" value="1"/>
</dbReference>
<evidence type="ECO:0000256" key="2">
    <source>
        <dbReference type="ARBA" id="ARBA00022605"/>
    </source>
</evidence>
<comment type="catalytic activity">
    <reaction evidence="6 7">
        <text>L-homoserine + acetyl-CoA = O-acetyl-L-homoserine + CoA</text>
        <dbReference type="Rhea" id="RHEA:13701"/>
        <dbReference type="ChEBI" id="CHEBI:57287"/>
        <dbReference type="ChEBI" id="CHEBI:57288"/>
        <dbReference type="ChEBI" id="CHEBI:57476"/>
        <dbReference type="ChEBI" id="CHEBI:57716"/>
        <dbReference type="EC" id="2.3.1.31"/>
    </reaction>
</comment>
<dbReference type="EMBL" id="CAJEWD010000003">
    <property type="protein sequence ID" value="CAD2071053.1"/>
    <property type="molecule type" value="Genomic_DNA"/>
</dbReference>
<dbReference type="CDD" id="cd03131">
    <property type="entry name" value="GATase1_HTS"/>
    <property type="match status" value="1"/>
</dbReference>
<feature type="active site" description="Acyl-thioester intermediate" evidence="7 8">
    <location>
        <position position="147"/>
    </location>
</feature>
<evidence type="ECO:0000256" key="6">
    <source>
        <dbReference type="ARBA" id="ARBA00049043"/>
    </source>
</evidence>
<dbReference type="HAMAP" id="MF_00295">
    <property type="entry name" value="MetA_acyltransf"/>
    <property type="match status" value="1"/>
</dbReference>
<dbReference type="PANTHER" id="PTHR20919:SF0">
    <property type="entry name" value="HOMOSERINE O-SUCCINYLTRANSFERASE"/>
    <property type="match status" value="1"/>
</dbReference>
<dbReference type="UniPathway" id="UPA00051">
    <property type="reaction ID" value="UER00074"/>
</dbReference>
<dbReference type="Proteomes" id="UP000589351">
    <property type="component" value="Unassembled WGS sequence"/>
</dbReference>
<dbReference type="InterPro" id="IPR033752">
    <property type="entry name" value="MetA_family"/>
</dbReference>
<dbReference type="InterPro" id="IPR005697">
    <property type="entry name" value="HST_MetA"/>
</dbReference>